<dbReference type="PRINTS" id="PR00105">
    <property type="entry name" value="C5METTRFRASE"/>
</dbReference>
<dbReference type="GO" id="GO:0044027">
    <property type="term" value="P:negative regulation of gene expression via chromosomal CpG island methylation"/>
    <property type="evidence" value="ECO:0007669"/>
    <property type="project" value="TreeGrafter"/>
</dbReference>
<comment type="similarity">
    <text evidence="5 6">Belongs to the class I-like SAM-binding methyltransferase superfamily. C5-methyltransferase family.</text>
</comment>
<dbReference type="InterPro" id="IPR029063">
    <property type="entry name" value="SAM-dependent_MTases_sf"/>
</dbReference>
<evidence type="ECO:0000256" key="2">
    <source>
        <dbReference type="ARBA" id="ARBA00022679"/>
    </source>
</evidence>
<feature type="active site" evidence="5">
    <location>
        <position position="85"/>
    </location>
</feature>
<dbReference type="eggNOG" id="COG0270">
    <property type="taxonomic scope" value="Bacteria"/>
</dbReference>
<dbReference type="InterPro" id="IPR018117">
    <property type="entry name" value="C5_DNA_meth_AS"/>
</dbReference>
<dbReference type="GO" id="GO:0003677">
    <property type="term" value="F:DNA binding"/>
    <property type="evidence" value="ECO:0007669"/>
    <property type="project" value="TreeGrafter"/>
</dbReference>
<gene>
    <name evidence="9" type="ordered locus">Mvan_1093</name>
</gene>
<evidence type="ECO:0000256" key="7">
    <source>
        <dbReference type="RuleBase" id="RU000417"/>
    </source>
</evidence>
<evidence type="ECO:0000256" key="1">
    <source>
        <dbReference type="ARBA" id="ARBA00022603"/>
    </source>
</evidence>
<keyword evidence="1 5" id="KW-0489">Methyltransferase</keyword>
<dbReference type="SUPFAM" id="SSF53335">
    <property type="entry name" value="S-adenosyl-L-methionine-dependent methyltransferases"/>
    <property type="match status" value="1"/>
</dbReference>
<comment type="catalytic activity">
    <reaction evidence="7">
        <text>a 2'-deoxycytidine in DNA + S-adenosyl-L-methionine = a 5-methyl-2'-deoxycytidine in DNA + S-adenosyl-L-homocysteine + H(+)</text>
        <dbReference type="Rhea" id="RHEA:13681"/>
        <dbReference type="Rhea" id="RHEA-COMP:11369"/>
        <dbReference type="Rhea" id="RHEA-COMP:11370"/>
        <dbReference type="ChEBI" id="CHEBI:15378"/>
        <dbReference type="ChEBI" id="CHEBI:57856"/>
        <dbReference type="ChEBI" id="CHEBI:59789"/>
        <dbReference type="ChEBI" id="CHEBI:85452"/>
        <dbReference type="ChEBI" id="CHEBI:85454"/>
        <dbReference type="EC" id="2.1.1.37"/>
    </reaction>
</comment>
<dbReference type="Gene3D" id="3.90.120.10">
    <property type="entry name" value="DNA Methylase, subunit A, domain 2"/>
    <property type="match status" value="1"/>
</dbReference>
<dbReference type="PROSITE" id="PS00094">
    <property type="entry name" value="C5_MTASE_1"/>
    <property type="match status" value="1"/>
</dbReference>
<feature type="region of interest" description="Disordered" evidence="8">
    <location>
        <begin position="364"/>
        <end position="386"/>
    </location>
</feature>
<keyword evidence="3 5" id="KW-0949">S-adenosyl-L-methionine</keyword>
<dbReference type="GO" id="GO:0003886">
    <property type="term" value="F:DNA (cytosine-5-)-methyltransferase activity"/>
    <property type="evidence" value="ECO:0007669"/>
    <property type="project" value="UniProtKB-EC"/>
</dbReference>
<dbReference type="REBASE" id="14478">
    <property type="entry name" value="M.MvaPORF1093P"/>
</dbReference>
<keyword evidence="4" id="KW-0680">Restriction system</keyword>
<dbReference type="InterPro" id="IPR001525">
    <property type="entry name" value="C5_MeTfrase"/>
</dbReference>
<evidence type="ECO:0000256" key="8">
    <source>
        <dbReference type="SAM" id="MobiDB-lite"/>
    </source>
</evidence>
<sequence>MQRGGSMTRGRQQRYAAVSLFAGCGGMDLGAEASRAAKVVWAIDSDPWAVQTYQRNIGKHIVEGDVTTTPVPEVPCDVLLAGPPCQDYSTLWNHDGLKTARGNLFREVARFLDALRPAGFILENVPGLLSANKGAAWTLVRHALRSPSSFVHHDQREIPTPVRYDLTAQVVDLADLGVPQHRDRLIVVGVRRDLGIRPPAIPRPFAGNPRTVREALDENPIRPGAPNHEIGLDSKVVVDRLKLIPPGGNFEHIPPGHPLAVKGLISHVYRRLDPDKPSYTVIAGGGGGTHGYHHREPRRLSNREKARLQGFPDDFVFEFGTETRDLKSSYTRVRRQVGNAVPPTAAAVIVEALAATLARAGVRARTSRELSAASGKKPPSARAAGE</sequence>
<evidence type="ECO:0000256" key="4">
    <source>
        <dbReference type="ARBA" id="ARBA00022747"/>
    </source>
</evidence>
<evidence type="ECO:0000313" key="9">
    <source>
        <dbReference type="EMBL" id="ABM11930.1"/>
    </source>
</evidence>
<reference evidence="9" key="1">
    <citation type="submission" date="2006-12" db="EMBL/GenBank/DDBJ databases">
        <title>Complete sequence of Mycobacterium vanbaalenii PYR-1.</title>
        <authorList>
            <consortium name="US DOE Joint Genome Institute"/>
            <person name="Copeland A."/>
            <person name="Lucas S."/>
            <person name="Lapidus A."/>
            <person name="Barry K."/>
            <person name="Detter J.C."/>
            <person name="Glavina del Rio T."/>
            <person name="Hammon N."/>
            <person name="Israni S."/>
            <person name="Dalin E."/>
            <person name="Tice H."/>
            <person name="Pitluck S."/>
            <person name="Singan V."/>
            <person name="Schmutz J."/>
            <person name="Larimer F."/>
            <person name="Land M."/>
            <person name="Hauser L."/>
            <person name="Kyrpides N."/>
            <person name="Anderson I.J."/>
            <person name="Miller C."/>
            <person name="Richardson P."/>
        </authorList>
    </citation>
    <scope>NUCLEOTIDE SEQUENCE [LARGE SCALE GENOMIC DNA]</scope>
    <source>
        <strain evidence="9">PYR-1</strain>
    </source>
</reference>
<dbReference type="PANTHER" id="PTHR10629:SF52">
    <property type="entry name" value="DNA (CYTOSINE-5)-METHYLTRANSFERASE 1"/>
    <property type="match status" value="1"/>
</dbReference>
<dbReference type="NCBIfam" id="TIGR00675">
    <property type="entry name" value="dcm"/>
    <property type="match status" value="1"/>
</dbReference>
<dbReference type="KEGG" id="mva:Mvan_1093"/>
<dbReference type="PANTHER" id="PTHR10629">
    <property type="entry name" value="CYTOSINE-SPECIFIC METHYLTRANSFERASE"/>
    <property type="match status" value="1"/>
</dbReference>
<dbReference type="Gene3D" id="3.40.50.150">
    <property type="entry name" value="Vaccinia Virus protein VP39"/>
    <property type="match status" value="1"/>
</dbReference>
<dbReference type="STRING" id="350058.Mvan_1093"/>
<dbReference type="Pfam" id="PF00145">
    <property type="entry name" value="DNA_methylase"/>
    <property type="match status" value="1"/>
</dbReference>
<dbReference type="EMBL" id="CP000511">
    <property type="protein sequence ID" value="ABM11930.1"/>
    <property type="molecule type" value="Genomic_DNA"/>
</dbReference>
<evidence type="ECO:0000256" key="6">
    <source>
        <dbReference type="RuleBase" id="RU000416"/>
    </source>
</evidence>
<dbReference type="Proteomes" id="UP000009159">
    <property type="component" value="Chromosome"/>
</dbReference>
<proteinExistence type="inferred from homology"/>
<keyword evidence="10" id="KW-1185">Reference proteome</keyword>
<dbReference type="PROSITE" id="PS51679">
    <property type="entry name" value="SAM_MT_C5"/>
    <property type="match status" value="1"/>
</dbReference>
<evidence type="ECO:0000256" key="3">
    <source>
        <dbReference type="ARBA" id="ARBA00022691"/>
    </source>
</evidence>
<protein>
    <recommendedName>
        <fullName evidence="7">Cytosine-specific methyltransferase</fullName>
        <ecNumber evidence="7">2.1.1.37</ecNumber>
    </recommendedName>
</protein>
<evidence type="ECO:0000313" key="10">
    <source>
        <dbReference type="Proteomes" id="UP000009159"/>
    </source>
</evidence>
<keyword evidence="2 5" id="KW-0808">Transferase</keyword>
<dbReference type="AlphaFoldDB" id="A1T430"/>
<dbReference type="HOGENOM" id="CLU_006958_2_0_11"/>
<organism evidence="9 10">
    <name type="scientific">Mycolicibacterium vanbaalenii (strain DSM 7251 / JCM 13017 / BCRC 16820 / KCTC 9966 / NRRL B-24157 / PYR-1)</name>
    <name type="common">Mycobacterium vanbaalenii</name>
    <dbReference type="NCBI Taxonomy" id="350058"/>
    <lineage>
        <taxon>Bacteria</taxon>
        <taxon>Bacillati</taxon>
        <taxon>Actinomycetota</taxon>
        <taxon>Actinomycetes</taxon>
        <taxon>Mycobacteriales</taxon>
        <taxon>Mycobacteriaceae</taxon>
        <taxon>Mycolicibacterium</taxon>
    </lineage>
</organism>
<dbReference type="GO" id="GO:0009307">
    <property type="term" value="P:DNA restriction-modification system"/>
    <property type="evidence" value="ECO:0007669"/>
    <property type="project" value="UniProtKB-KW"/>
</dbReference>
<dbReference type="GO" id="GO:0032259">
    <property type="term" value="P:methylation"/>
    <property type="evidence" value="ECO:0007669"/>
    <property type="project" value="UniProtKB-KW"/>
</dbReference>
<accession>A1T430</accession>
<evidence type="ECO:0000256" key="5">
    <source>
        <dbReference type="PROSITE-ProRule" id="PRU01016"/>
    </source>
</evidence>
<dbReference type="EC" id="2.1.1.37" evidence="7"/>
<name>A1T430_MYCVP</name>
<dbReference type="InterPro" id="IPR050390">
    <property type="entry name" value="C5-Methyltransferase"/>
</dbReference>